<organism evidence="1 2">
    <name type="scientific">Paraburkholderia phymatum</name>
    <dbReference type="NCBI Taxonomy" id="148447"/>
    <lineage>
        <taxon>Bacteria</taxon>
        <taxon>Pseudomonadati</taxon>
        <taxon>Pseudomonadota</taxon>
        <taxon>Betaproteobacteria</taxon>
        <taxon>Burkholderiales</taxon>
        <taxon>Burkholderiaceae</taxon>
        <taxon>Paraburkholderia</taxon>
    </lineage>
</organism>
<comment type="caution">
    <text evidence="1">The sequence shown here is derived from an EMBL/GenBank/DDBJ whole genome shotgun (WGS) entry which is preliminary data.</text>
</comment>
<gene>
    <name evidence="1" type="ORF">AB4Y32_30585</name>
</gene>
<name>A0ACC6U8T3_9BURK</name>
<protein>
    <submittedName>
        <fullName evidence="1">Uncharacterized protein</fullName>
    </submittedName>
</protein>
<evidence type="ECO:0000313" key="1">
    <source>
        <dbReference type="EMBL" id="MEX3936091.1"/>
    </source>
</evidence>
<dbReference type="Proteomes" id="UP001558850">
    <property type="component" value="Unassembled WGS sequence"/>
</dbReference>
<proteinExistence type="predicted"/>
<reference evidence="1" key="1">
    <citation type="submission" date="2024-07" db="EMBL/GenBank/DDBJ databases">
        <title>A survey of Mimosa microsymbionts across Brazilian biomes reveals a high diversity of Paraburkholderia nodulating endemic species, but also that Cupriavidus is common as a symbiont of widespread species.</title>
        <authorList>
            <person name="Rouws L."/>
            <person name="Barauna A."/>
            <person name="Beukes C."/>
            <person name="Rouws J.R.C."/>
            <person name="De Faria S.M."/>
            <person name="Gross E."/>
            <person name="Bueno Dos Reis Junior F."/>
            <person name="Simon M.F."/>
            <person name="Maluk M."/>
            <person name="Odee D.W."/>
            <person name="Kenicer G."/>
            <person name="Young J.P.W."/>
            <person name="Reis V.M."/>
            <person name="Zilli J."/>
            <person name="James E.K."/>
        </authorList>
    </citation>
    <scope>NUCLEOTIDE SEQUENCE</scope>
    <source>
        <strain evidence="1">EG181B</strain>
    </source>
</reference>
<keyword evidence="2" id="KW-1185">Reference proteome</keyword>
<dbReference type="EMBL" id="JBFRCH010000027">
    <property type="protein sequence ID" value="MEX3936091.1"/>
    <property type="molecule type" value="Genomic_DNA"/>
</dbReference>
<accession>A0ACC6U8T3</accession>
<sequence length="98" mass="11001">MSQRHSEQNGRNPEKDIEEIAENFAHCAPRDFLFRAAIYTTSVVRSQAQNHALTRFAEHKSASDSTQRWLFGNSGYVWGDCPLRSTKAGSHGAHLILS</sequence>
<evidence type="ECO:0000313" key="2">
    <source>
        <dbReference type="Proteomes" id="UP001558850"/>
    </source>
</evidence>